<keyword evidence="1" id="KW-0670">Pyruvate</keyword>
<dbReference type="EMBL" id="JZWT02000025">
    <property type="protein sequence ID" value="MFB6491230.1"/>
    <property type="molecule type" value="Genomic_DNA"/>
</dbReference>
<evidence type="ECO:0000313" key="2">
    <source>
        <dbReference type="Proteomes" id="UP000033636"/>
    </source>
</evidence>
<dbReference type="Proteomes" id="UP000033636">
    <property type="component" value="Unassembled WGS sequence"/>
</dbReference>
<proteinExistence type="predicted"/>
<evidence type="ECO:0000313" key="1">
    <source>
        <dbReference type="EMBL" id="MFB6491230.1"/>
    </source>
</evidence>
<reference evidence="1" key="1">
    <citation type="submission" date="2024-07" db="EMBL/GenBank/DDBJ databases">
        <title>Metagenome and Metagenome-Assembled Genomes of Archaea from a hot spring from the geothermal field of Los Azufres, Mexico.</title>
        <authorList>
            <person name="Marin-Paredes R."/>
            <person name="Martinez-Romero E."/>
            <person name="Servin-Garciduenas L.E."/>
        </authorList>
    </citation>
    <scope>NUCLEOTIDE SEQUENCE</scope>
</reference>
<name>A0ACC6V3K5_9CREN</name>
<sequence length="921" mass="102896">MAKKYVYEFREADHRNKKLFGGKGASLIQMTKLGLRVPPGFIITTEACKDFFTPRRAEIEELEALLMKQPPPEVRDAAIKKLFSIIDSLDMPPGLWDSVVEYMHRLEAEAGRKFGDPENPLLVSVRSGAAVSMPGMMDTVLNLGLNDQTVKGLAKQTGNEWFAYDAYRRFVNMFGRIVLGIDDKLFSGVWEEIKRKYGAKEDPEVPVEGLKEAVERFKAIIREQYGEFPQDPWEQLRLAIKAVFRSWDNPRSIFYRAANKITPDVADCTAVNVVTMVFGNMGWDSGTGVVFSRDVATGENKLYGEFLPVAQGEDVVAGIRTPMDIEEFRKRFPHLYDELYRGVKLLEKENKDVQDVEFTVERGKLYFLQCRNAKMTPLARVKTAVDMAKEGVISKDEAILKVSPDHVLQLLYPRIDPKANAKPVAKGLPASPGAVSGQLVFHPDDAVKWAREGKKVLLARVETKPDDVHGFYAAVGILTSRGGMTSHAAVVARAIGKPAVVGAESIEIDEAGKALRVNGQVLREGDWVTIDGNTGNVYIGVVPTVEPELIPELDELLKWADEVRRLGVRANADQPDDAAIARKFGAKGIGLLRIERMFRRPERLELLRKVILAENKEERIKHLEPLYKMLKGDFKEIFKVMDGLPVIVRLIDPPLHEFLPKPEEVLQQIYEAKAGGRDVKELEWLYNRVKALQEANPMLGHRGVRVGVTYPEFYYYLSKAILEAAAELKREGHNPIVEIMIPQVSDVVEIRYVKEHGILPALSDVEKEFGVRLSVKIGTMVETVRACLTMDKIAKEVDFISFGTNDLTQAVFSFSRDDAENKFIPQYLELKILNADPFETLDVEGVGKLVELAAKTAKEVNPDIEVGVCGEHGGDPKSIFFFHKTAVDYVSASPFRVPLARLAAAQAQILEKLGGKGPEAE</sequence>
<comment type="caution">
    <text evidence="1">The sequence shown here is derived from an EMBL/GenBank/DDBJ whole genome shotgun (WGS) entry which is preliminary data.</text>
</comment>
<gene>
    <name evidence="1" type="primary">ppdK</name>
    <name evidence="1" type="ORF">TU35_008375</name>
</gene>
<protein>
    <submittedName>
        <fullName evidence="1">Pyruvate, phosphate dikinase</fullName>
        <ecNumber evidence="1">2.7.9.1</ecNumber>
    </submittedName>
</protein>
<accession>A0ACC6V3K5</accession>
<dbReference type="EC" id="2.7.9.1" evidence="1"/>
<keyword evidence="1" id="KW-0808">Transferase</keyword>
<organism evidence="1 2">
    <name type="scientific">Thermoproteus sp. AZ2</name>
    <dbReference type="NCBI Taxonomy" id="1609232"/>
    <lineage>
        <taxon>Archaea</taxon>
        <taxon>Thermoproteota</taxon>
        <taxon>Thermoprotei</taxon>
        <taxon>Thermoproteales</taxon>
        <taxon>Thermoproteaceae</taxon>
        <taxon>Thermoproteus</taxon>
    </lineage>
</organism>